<dbReference type="STRING" id="1051890.A0A3N4M2I0"/>
<dbReference type="Proteomes" id="UP000267821">
    <property type="component" value="Unassembled WGS sequence"/>
</dbReference>
<dbReference type="OrthoDB" id="10264956at2759"/>
<dbReference type="InParanoid" id="A0A3N4M2I0"/>
<dbReference type="InterPro" id="IPR011145">
    <property type="entry name" value="Scavenger_mRNA_decap_enz_N"/>
</dbReference>
<accession>A0A3N4M2I0</accession>
<keyword evidence="2" id="KW-1185">Reference proteome</keyword>
<dbReference type="GO" id="GO:0000290">
    <property type="term" value="P:deadenylation-dependent decapping of nuclear-transcribed mRNA"/>
    <property type="evidence" value="ECO:0007669"/>
    <property type="project" value="InterPro"/>
</dbReference>
<reference evidence="1 2" key="1">
    <citation type="journal article" date="2018" name="Nat. Ecol. Evol.">
        <title>Pezizomycetes genomes reveal the molecular basis of ectomycorrhizal truffle lifestyle.</title>
        <authorList>
            <person name="Murat C."/>
            <person name="Payen T."/>
            <person name="Noel B."/>
            <person name="Kuo A."/>
            <person name="Morin E."/>
            <person name="Chen J."/>
            <person name="Kohler A."/>
            <person name="Krizsan K."/>
            <person name="Balestrini R."/>
            <person name="Da Silva C."/>
            <person name="Montanini B."/>
            <person name="Hainaut M."/>
            <person name="Levati E."/>
            <person name="Barry K.W."/>
            <person name="Belfiori B."/>
            <person name="Cichocki N."/>
            <person name="Clum A."/>
            <person name="Dockter R.B."/>
            <person name="Fauchery L."/>
            <person name="Guy J."/>
            <person name="Iotti M."/>
            <person name="Le Tacon F."/>
            <person name="Lindquist E.A."/>
            <person name="Lipzen A."/>
            <person name="Malagnac F."/>
            <person name="Mello A."/>
            <person name="Molinier V."/>
            <person name="Miyauchi S."/>
            <person name="Poulain J."/>
            <person name="Riccioni C."/>
            <person name="Rubini A."/>
            <person name="Sitrit Y."/>
            <person name="Splivallo R."/>
            <person name="Traeger S."/>
            <person name="Wang M."/>
            <person name="Zifcakova L."/>
            <person name="Wipf D."/>
            <person name="Zambonelli A."/>
            <person name="Paolocci F."/>
            <person name="Nowrousian M."/>
            <person name="Ottonello S."/>
            <person name="Baldrian P."/>
            <person name="Spatafora J.W."/>
            <person name="Henrissat B."/>
            <person name="Nagy L.G."/>
            <person name="Aury J.M."/>
            <person name="Wincker P."/>
            <person name="Grigoriev I.V."/>
            <person name="Bonfante P."/>
            <person name="Martin F.M."/>
        </authorList>
    </citation>
    <scope>NUCLEOTIDE SEQUENCE [LARGE SCALE GENOMIC DNA]</scope>
    <source>
        <strain evidence="1 2">ATCC MYA-4762</strain>
    </source>
</reference>
<dbReference type="InterPro" id="IPR008594">
    <property type="entry name" value="DcpS/DCS2"/>
</dbReference>
<dbReference type="EMBL" id="ML121527">
    <property type="protein sequence ID" value="RPB29374.1"/>
    <property type="molecule type" value="Genomic_DNA"/>
</dbReference>
<dbReference type="GO" id="GO:0000340">
    <property type="term" value="F:RNA 7-methylguanosine cap binding"/>
    <property type="evidence" value="ECO:0007669"/>
    <property type="project" value="TreeGrafter"/>
</dbReference>
<proteinExistence type="predicted"/>
<organism evidence="1 2">
    <name type="scientific">Terfezia boudieri ATCC MYA-4762</name>
    <dbReference type="NCBI Taxonomy" id="1051890"/>
    <lineage>
        <taxon>Eukaryota</taxon>
        <taxon>Fungi</taxon>
        <taxon>Dikarya</taxon>
        <taxon>Ascomycota</taxon>
        <taxon>Pezizomycotina</taxon>
        <taxon>Pezizomycetes</taxon>
        <taxon>Pezizales</taxon>
        <taxon>Pezizaceae</taxon>
        <taxon>Terfezia</taxon>
    </lineage>
</organism>
<dbReference type="GO" id="GO:0000932">
    <property type="term" value="C:P-body"/>
    <property type="evidence" value="ECO:0007669"/>
    <property type="project" value="TreeGrafter"/>
</dbReference>
<dbReference type="AlphaFoldDB" id="A0A3N4M2I0"/>
<dbReference type="SUPFAM" id="SSF102860">
    <property type="entry name" value="mRNA decapping enzyme DcpS N-terminal domain"/>
    <property type="match status" value="1"/>
</dbReference>
<dbReference type="PANTHER" id="PTHR12978">
    <property type="entry name" value="HISTIDINE TRIAD HIT PROTEIN MEMBER"/>
    <property type="match status" value="1"/>
</dbReference>
<gene>
    <name evidence="1" type="ORF">L211DRAFT_7501</name>
</gene>
<dbReference type="GO" id="GO:0016787">
    <property type="term" value="F:hydrolase activity"/>
    <property type="evidence" value="ECO:0007669"/>
    <property type="project" value="InterPro"/>
</dbReference>
<evidence type="ECO:0000313" key="2">
    <source>
        <dbReference type="Proteomes" id="UP000267821"/>
    </source>
</evidence>
<name>A0A3N4M2I0_9PEZI</name>
<evidence type="ECO:0000313" key="1">
    <source>
        <dbReference type="EMBL" id="RPB29374.1"/>
    </source>
</evidence>
<dbReference type="PANTHER" id="PTHR12978:SF0">
    <property type="entry name" value="M7GPPPX DIPHOSPHATASE"/>
    <property type="match status" value="1"/>
</dbReference>
<sequence>MKFAAYLSGFKHSISLLGKIGSQDAITVAEKTAFNTSHNEKRPEIKITFINSATETHIKKYSRQSLGMVTETPQAHQFEAERIVFKDTDEHEGFILLPDLK</sequence>
<dbReference type="Gene3D" id="3.30.200.40">
    <property type="entry name" value="Scavenger mRNA decapping enzyme, N-terminal domain"/>
    <property type="match status" value="1"/>
</dbReference>
<dbReference type="GO" id="GO:0005634">
    <property type="term" value="C:nucleus"/>
    <property type="evidence" value="ECO:0007669"/>
    <property type="project" value="TreeGrafter"/>
</dbReference>
<protein>
    <submittedName>
        <fullName evidence="1">Uncharacterized protein</fullName>
    </submittedName>
</protein>